<protein>
    <submittedName>
        <fullName evidence="1">Uncharacterized protein</fullName>
    </submittedName>
</protein>
<name>A0A498K3G2_MALDO</name>
<organism evidence="1 2">
    <name type="scientific">Malus domestica</name>
    <name type="common">Apple</name>
    <name type="synonym">Pyrus malus</name>
    <dbReference type="NCBI Taxonomy" id="3750"/>
    <lineage>
        <taxon>Eukaryota</taxon>
        <taxon>Viridiplantae</taxon>
        <taxon>Streptophyta</taxon>
        <taxon>Embryophyta</taxon>
        <taxon>Tracheophyta</taxon>
        <taxon>Spermatophyta</taxon>
        <taxon>Magnoliopsida</taxon>
        <taxon>eudicotyledons</taxon>
        <taxon>Gunneridae</taxon>
        <taxon>Pentapetalae</taxon>
        <taxon>rosids</taxon>
        <taxon>fabids</taxon>
        <taxon>Rosales</taxon>
        <taxon>Rosaceae</taxon>
        <taxon>Amygdaloideae</taxon>
        <taxon>Maleae</taxon>
        <taxon>Malus</taxon>
    </lineage>
</organism>
<proteinExistence type="predicted"/>
<comment type="caution">
    <text evidence="1">The sequence shown here is derived from an EMBL/GenBank/DDBJ whole genome shotgun (WGS) entry which is preliminary data.</text>
</comment>
<keyword evidence="2" id="KW-1185">Reference proteome</keyword>
<evidence type="ECO:0000313" key="1">
    <source>
        <dbReference type="EMBL" id="RXH99801.1"/>
    </source>
</evidence>
<dbReference type="EMBL" id="RDQH01000331">
    <property type="protein sequence ID" value="RXH99801.1"/>
    <property type="molecule type" value="Genomic_DNA"/>
</dbReference>
<accession>A0A498K3G2</accession>
<evidence type="ECO:0000313" key="2">
    <source>
        <dbReference type="Proteomes" id="UP000290289"/>
    </source>
</evidence>
<reference evidence="1 2" key="1">
    <citation type="submission" date="2018-10" db="EMBL/GenBank/DDBJ databases">
        <title>A high-quality apple genome assembly.</title>
        <authorList>
            <person name="Hu J."/>
        </authorList>
    </citation>
    <scope>NUCLEOTIDE SEQUENCE [LARGE SCALE GENOMIC DNA]</scope>
    <source>
        <strain evidence="2">cv. HFTH1</strain>
        <tissue evidence="1">Young leaf</tissue>
    </source>
</reference>
<sequence length="13" mass="1394">MGLARIKGFARSS</sequence>
<dbReference type="Proteomes" id="UP000290289">
    <property type="component" value="Chromosome 5"/>
</dbReference>
<gene>
    <name evidence="1" type="ORF">DVH24_021603</name>
</gene>